<keyword evidence="2" id="KW-1185">Reference proteome</keyword>
<gene>
    <name evidence="1" type="ORF">L6452_00585</name>
</gene>
<dbReference type="Proteomes" id="UP001055879">
    <property type="component" value="Linkage Group LG01"/>
</dbReference>
<evidence type="ECO:0000313" key="1">
    <source>
        <dbReference type="EMBL" id="KAI3769482.1"/>
    </source>
</evidence>
<reference evidence="1 2" key="2">
    <citation type="journal article" date="2022" name="Mol. Ecol. Resour.">
        <title>The genomes of chicory, endive, great burdock and yacon provide insights into Asteraceae paleo-polyploidization history and plant inulin production.</title>
        <authorList>
            <person name="Fan W."/>
            <person name="Wang S."/>
            <person name="Wang H."/>
            <person name="Wang A."/>
            <person name="Jiang F."/>
            <person name="Liu H."/>
            <person name="Zhao H."/>
            <person name="Xu D."/>
            <person name="Zhang Y."/>
        </authorList>
    </citation>
    <scope>NUCLEOTIDE SEQUENCE [LARGE SCALE GENOMIC DNA]</scope>
    <source>
        <strain evidence="2">cv. Niubang</strain>
    </source>
</reference>
<sequence>MDYSADEGHEEDAVPGNVRKQKPERGFSQNCVGVKSNKRRRGDCVFGRWRVSFHYIKQKARKKKSQNSRDAAMGSRSRGSLKTRSISLSNDLRSGDAIEGLLEFGKEIGVNWVNDVGAASKKGVDGTVG</sequence>
<reference evidence="2" key="1">
    <citation type="journal article" date="2022" name="Mol. Ecol. Resour.">
        <title>The genomes of chicory, endive, great burdock and yacon provide insights into Asteraceae palaeo-polyploidization history and plant inulin production.</title>
        <authorList>
            <person name="Fan W."/>
            <person name="Wang S."/>
            <person name="Wang H."/>
            <person name="Wang A."/>
            <person name="Jiang F."/>
            <person name="Liu H."/>
            <person name="Zhao H."/>
            <person name="Xu D."/>
            <person name="Zhang Y."/>
        </authorList>
    </citation>
    <scope>NUCLEOTIDE SEQUENCE [LARGE SCALE GENOMIC DNA]</scope>
    <source>
        <strain evidence="2">cv. Niubang</strain>
    </source>
</reference>
<evidence type="ECO:0000313" key="2">
    <source>
        <dbReference type="Proteomes" id="UP001055879"/>
    </source>
</evidence>
<name>A0ACB9FFR6_ARCLA</name>
<proteinExistence type="predicted"/>
<organism evidence="1 2">
    <name type="scientific">Arctium lappa</name>
    <name type="common">Greater burdock</name>
    <name type="synonym">Lappa major</name>
    <dbReference type="NCBI Taxonomy" id="4217"/>
    <lineage>
        <taxon>Eukaryota</taxon>
        <taxon>Viridiplantae</taxon>
        <taxon>Streptophyta</taxon>
        <taxon>Embryophyta</taxon>
        <taxon>Tracheophyta</taxon>
        <taxon>Spermatophyta</taxon>
        <taxon>Magnoliopsida</taxon>
        <taxon>eudicotyledons</taxon>
        <taxon>Gunneridae</taxon>
        <taxon>Pentapetalae</taxon>
        <taxon>asterids</taxon>
        <taxon>campanulids</taxon>
        <taxon>Asterales</taxon>
        <taxon>Asteraceae</taxon>
        <taxon>Carduoideae</taxon>
        <taxon>Cardueae</taxon>
        <taxon>Arctiinae</taxon>
        <taxon>Arctium</taxon>
    </lineage>
</organism>
<dbReference type="EMBL" id="CM042047">
    <property type="protein sequence ID" value="KAI3769482.1"/>
    <property type="molecule type" value="Genomic_DNA"/>
</dbReference>
<accession>A0ACB9FFR6</accession>
<protein>
    <submittedName>
        <fullName evidence="1">Uncharacterized protein</fullName>
    </submittedName>
</protein>
<comment type="caution">
    <text evidence="1">The sequence shown here is derived from an EMBL/GenBank/DDBJ whole genome shotgun (WGS) entry which is preliminary data.</text>
</comment>